<dbReference type="Pfam" id="PF02535">
    <property type="entry name" value="Zip"/>
    <property type="match status" value="1"/>
</dbReference>
<dbReference type="EnsemblMetazoa" id="G10354.1">
    <property type="protein sequence ID" value="G10354.1:cds"/>
    <property type="gene ID" value="G10354"/>
</dbReference>
<dbReference type="Proteomes" id="UP000005408">
    <property type="component" value="Unassembled WGS sequence"/>
</dbReference>
<feature type="transmembrane region" description="Helical" evidence="6">
    <location>
        <begin position="182"/>
        <end position="203"/>
    </location>
</feature>
<evidence type="ECO:0008006" key="9">
    <source>
        <dbReference type="Google" id="ProtNLM"/>
    </source>
</evidence>
<protein>
    <recommendedName>
        <fullName evidence="9">Zinc transporter ZIP1</fullName>
    </recommendedName>
</protein>
<keyword evidence="3 6" id="KW-1133">Transmembrane helix</keyword>
<feature type="transmembrane region" description="Helical" evidence="6">
    <location>
        <begin position="119"/>
        <end position="139"/>
    </location>
</feature>
<evidence type="ECO:0000256" key="3">
    <source>
        <dbReference type="ARBA" id="ARBA00022989"/>
    </source>
</evidence>
<dbReference type="InterPro" id="IPR003689">
    <property type="entry name" value="ZIP"/>
</dbReference>
<accession>A0A8W8HNH2</accession>
<evidence type="ECO:0000256" key="6">
    <source>
        <dbReference type="SAM" id="Phobius"/>
    </source>
</evidence>
<dbReference type="EnsemblMetazoa" id="G10354.8">
    <property type="protein sequence ID" value="G10354.8:cds"/>
    <property type="gene ID" value="G10354"/>
</dbReference>
<feature type="transmembrane region" description="Helical" evidence="6">
    <location>
        <begin position="246"/>
        <end position="266"/>
    </location>
</feature>
<feature type="region of interest" description="Disordered" evidence="5">
    <location>
        <begin position="1"/>
        <end position="26"/>
    </location>
</feature>
<keyword evidence="4 6" id="KW-0472">Membrane</keyword>
<proteinExistence type="predicted"/>
<feature type="transmembrane region" description="Helical" evidence="6">
    <location>
        <begin position="215"/>
        <end position="234"/>
    </location>
</feature>
<dbReference type="EnsemblMetazoa" id="G10354.2">
    <property type="protein sequence ID" value="G10354.2:cds"/>
    <property type="gene ID" value="G10354"/>
</dbReference>
<dbReference type="PANTHER" id="PTHR11040">
    <property type="entry name" value="ZINC/IRON TRANSPORTER"/>
    <property type="match status" value="1"/>
</dbReference>
<dbReference type="GO" id="GO:0005886">
    <property type="term" value="C:plasma membrane"/>
    <property type="evidence" value="ECO:0007669"/>
    <property type="project" value="TreeGrafter"/>
</dbReference>
<evidence type="ECO:0000256" key="5">
    <source>
        <dbReference type="SAM" id="MobiDB-lite"/>
    </source>
</evidence>
<dbReference type="GO" id="GO:0005385">
    <property type="term" value="F:zinc ion transmembrane transporter activity"/>
    <property type="evidence" value="ECO:0007669"/>
    <property type="project" value="TreeGrafter"/>
</dbReference>
<dbReference type="EnsemblMetazoa" id="G10354.7">
    <property type="protein sequence ID" value="G10354.7:cds"/>
    <property type="gene ID" value="G10354"/>
</dbReference>
<keyword evidence="2 6" id="KW-0812">Transmembrane</keyword>
<dbReference type="EnsemblMetazoa" id="G10354.6">
    <property type="protein sequence ID" value="G10354.6:cds"/>
    <property type="gene ID" value="G10354"/>
</dbReference>
<dbReference type="EnsemblMetazoa" id="G10354.9">
    <property type="protein sequence ID" value="G10354.9:cds"/>
    <property type="gene ID" value="G10354"/>
</dbReference>
<name>A0A8W8HNH2_MAGGI</name>
<evidence type="ECO:0000313" key="7">
    <source>
        <dbReference type="EnsemblMetazoa" id="G10354.4:cds"/>
    </source>
</evidence>
<dbReference type="AlphaFoldDB" id="A0A8W8HNH2"/>
<comment type="subcellular location">
    <subcellularLocation>
        <location evidence="1">Membrane</location>
        <topology evidence="1">Multi-pass membrane protein</topology>
    </subcellularLocation>
</comment>
<evidence type="ECO:0000256" key="2">
    <source>
        <dbReference type="ARBA" id="ARBA00022692"/>
    </source>
</evidence>
<reference evidence="7" key="1">
    <citation type="submission" date="2022-08" db="UniProtKB">
        <authorList>
            <consortium name="EnsemblMetazoa"/>
        </authorList>
    </citation>
    <scope>IDENTIFICATION</scope>
    <source>
        <strain evidence="7">05x7-T-G4-1.051#20</strain>
    </source>
</reference>
<evidence type="ECO:0000256" key="4">
    <source>
        <dbReference type="ARBA" id="ARBA00023136"/>
    </source>
</evidence>
<organism evidence="7 8">
    <name type="scientific">Magallana gigas</name>
    <name type="common">Pacific oyster</name>
    <name type="synonym">Crassostrea gigas</name>
    <dbReference type="NCBI Taxonomy" id="29159"/>
    <lineage>
        <taxon>Eukaryota</taxon>
        <taxon>Metazoa</taxon>
        <taxon>Spiralia</taxon>
        <taxon>Lophotrochozoa</taxon>
        <taxon>Mollusca</taxon>
        <taxon>Bivalvia</taxon>
        <taxon>Autobranchia</taxon>
        <taxon>Pteriomorphia</taxon>
        <taxon>Ostreida</taxon>
        <taxon>Ostreoidea</taxon>
        <taxon>Ostreidae</taxon>
        <taxon>Magallana</taxon>
    </lineage>
</organism>
<evidence type="ECO:0000256" key="1">
    <source>
        <dbReference type="ARBA" id="ARBA00004141"/>
    </source>
</evidence>
<dbReference type="EnsemblMetazoa" id="G10354.3">
    <property type="protein sequence ID" value="G10354.3:cds"/>
    <property type="gene ID" value="G10354"/>
</dbReference>
<feature type="transmembrane region" description="Helical" evidence="6">
    <location>
        <begin position="151"/>
        <end position="170"/>
    </location>
</feature>
<feature type="compositionally biased region" description="Basic and acidic residues" evidence="5">
    <location>
        <begin position="46"/>
        <end position="69"/>
    </location>
</feature>
<dbReference type="EnsemblMetazoa" id="G10354.4">
    <property type="protein sequence ID" value="G10354.4:cds"/>
    <property type="gene ID" value="G10354"/>
</dbReference>
<dbReference type="PANTHER" id="PTHR11040:SF140">
    <property type="entry name" value="ZRT (ZRT), IRT- (IRT-) LIKE PROTEIN TRANSPORTER"/>
    <property type="match status" value="1"/>
</dbReference>
<feature type="region of interest" description="Disordered" evidence="5">
    <location>
        <begin position="41"/>
        <end position="69"/>
    </location>
</feature>
<keyword evidence="8" id="KW-1185">Reference proteome</keyword>
<evidence type="ECO:0000313" key="8">
    <source>
        <dbReference type="Proteomes" id="UP000005408"/>
    </source>
</evidence>
<sequence length="274" mass="29903">MHDSGHENPAQTCIEDKGHEETSSFTSKSCVNVVLEQNGIDGIAPSHKDPDKTEGDGQSRTVESKSAEKIKLEQNGECSTNLGYGAISHNDAKREELNITHNEAEQPQVVIESHNPESLAFRSVVLLFALSFHMIFEGLSVGLQKTDPDTWRIMGVLALHKCIVAFSVGLQLAEGFKRLRNIISSLVLLSIVAPIGVMIGYIVTETGEDSRSENIAAGVLQGLSIGSFIYVTFFEILNKELEKGRNVWKVLSTMLGFGVVVGLLFIRDGHHGET</sequence>
<dbReference type="EnsemblMetazoa" id="G10354.5">
    <property type="protein sequence ID" value="G10354.5:cds"/>
    <property type="gene ID" value="G10354"/>
</dbReference>